<proteinExistence type="predicted"/>
<comment type="caution">
    <text evidence="1">The sequence shown here is derived from an EMBL/GenBank/DDBJ whole genome shotgun (WGS) entry which is preliminary data.</text>
</comment>
<dbReference type="Proteomes" id="UP000471560">
    <property type="component" value="Unassembled WGS sequence"/>
</dbReference>
<dbReference type="RefSeq" id="WP_164579076.1">
    <property type="nucleotide sequence ID" value="NZ_WUEZ01000057.1"/>
</dbReference>
<reference evidence="1 2" key="1">
    <citation type="submission" date="2019-12" db="EMBL/GenBank/DDBJ databases">
        <title>Rhizobium genotypes associated with high levels of biological nitrogen fixation by grain legumes in a temperate-maritime cropping system.</title>
        <authorList>
            <person name="Maluk M."/>
            <person name="Francesc Ferrando Molina F."/>
            <person name="Lopez Del Egido L."/>
            <person name="Lafos M."/>
            <person name="Langarica-Fuentes A."/>
            <person name="Gebre Yohannes G."/>
            <person name="Young M.W."/>
            <person name="Martin P."/>
            <person name="Gantlett R."/>
            <person name="Kenicer G."/>
            <person name="Hawes C."/>
            <person name="Begg G.S."/>
            <person name="Quilliam R.S."/>
            <person name="Squire G.R."/>
            <person name="Poole P.S."/>
            <person name="Young P.W."/>
            <person name="Iannetta P.M."/>
            <person name="James E.K."/>
        </authorList>
    </citation>
    <scope>NUCLEOTIDE SEQUENCE [LARGE SCALE GENOMIC DNA]</scope>
    <source>
        <strain evidence="1 2">JHI1096</strain>
    </source>
</reference>
<protein>
    <submittedName>
        <fullName evidence="1">Aspartate-semialdehyde dehydrogenase</fullName>
    </submittedName>
</protein>
<gene>
    <name evidence="1" type="ORF">GR204_31965</name>
</gene>
<evidence type="ECO:0000313" key="2">
    <source>
        <dbReference type="Proteomes" id="UP000471560"/>
    </source>
</evidence>
<dbReference type="EMBL" id="WUEZ01000057">
    <property type="protein sequence ID" value="NEI38513.1"/>
    <property type="molecule type" value="Genomic_DNA"/>
</dbReference>
<dbReference type="AlphaFoldDB" id="A0A6P0BF98"/>
<sequence>MSKAHILYRMPDFESVLQSYVWQDYDLAPDFPEMHRFLDFWQSKLDGPLHSVRYSHQRLIGPNEWRRVTGQLLLH</sequence>
<evidence type="ECO:0000313" key="1">
    <source>
        <dbReference type="EMBL" id="NEI38513.1"/>
    </source>
</evidence>
<organism evidence="1 2">
    <name type="scientific">Rhizobium leguminosarum</name>
    <dbReference type="NCBI Taxonomy" id="384"/>
    <lineage>
        <taxon>Bacteria</taxon>
        <taxon>Pseudomonadati</taxon>
        <taxon>Pseudomonadota</taxon>
        <taxon>Alphaproteobacteria</taxon>
        <taxon>Hyphomicrobiales</taxon>
        <taxon>Rhizobiaceae</taxon>
        <taxon>Rhizobium/Agrobacterium group</taxon>
        <taxon>Rhizobium</taxon>
    </lineage>
</organism>
<dbReference type="Pfam" id="PF06233">
    <property type="entry name" value="Usg"/>
    <property type="match status" value="1"/>
</dbReference>
<dbReference type="InterPro" id="IPR009354">
    <property type="entry name" value="Usg"/>
</dbReference>
<accession>A0A6P0BF98</accession>
<name>A0A6P0BF98_RHILE</name>